<accession>A0A4V3H038</accession>
<dbReference type="CDD" id="cd05260">
    <property type="entry name" value="GDP_MD_SDR_e"/>
    <property type="match status" value="1"/>
</dbReference>
<dbReference type="InterPro" id="IPR006368">
    <property type="entry name" value="GDP_Man_deHydtase"/>
</dbReference>
<evidence type="ECO:0000256" key="1">
    <source>
        <dbReference type="ARBA" id="ARBA00000188"/>
    </source>
</evidence>
<dbReference type="Pfam" id="PF16363">
    <property type="entry name" value="GDP_Man_Dehyd"/>
    <property type="match status" value="1"/>
</dbReference>
<dbReference type="NCBIfam" id="TIGR01472">
    <property type="entry name" value="gmd"/>
    <property type="match status" value="1"/>
</dbReference>
<comment type="caution">
    <text evidence="7">Lacks conserved residue(s) required for the propagation of feature annotation.</text>
</comment>
<dbReference type="RefSeq" id="WP_134114259.1">
    <property type="nucleotide sequence ID" value="NZ_SOEG01000001.1"/>
</dbReference>
<dbReference type="AlphaFoldDB" id="A0A4V3H038"/>
<keyword evidence="10" id="KW-1185">Reference proteome</keyword>
<dbReference type="Proteomes" id="UP000295832">
    <property type="component" value="Unassembled WGS sequence"/>
</dbReference>
<dbReference type="HAMAP" id="MF_00955">
    <property type="entry name" value="GDP_Man_dehydratase"/>
    <property type="match status" value="1"/>
</dbReference>
<dbReference type="STRING" id="926561.GCA_000379025_00916"/>
<dbReference type="EMBL" id="SOEG01000001">
    <property type="protein sequence ID" value="TDX59249.1"/>
    <property type="molecule type" value="Genomic_DNA"/>
</dbReference>
<keyword evidence="7" id="KW-0521">NADP</keyword>
<dbReference type="GO" id="GO:0070401">
    <property type="term" value="F:NADP+ binding"/>
    <property type="evidence" value="ECO:0007669"/>
    <property type="project" value="UniProtKB-UniRule"/>
</dbReference>
<comment type="function">
    <text evidence="6 7">Catalyzes the conversion of GDP-D-mannose to GDP-4-dehydro-6-deoxy-D-mannose.</text>
</comment>
<dbReference type="InterPro" id="IPR016040">
    <property type="entry name" value="NAD(P)-bd_dom"/>
</dbReference>
<dbReference type="Gene3D" id="3.40.50.720">
    <property type="entry name" value="NAD(P)-binding Rossmann-like Domain"/>
    <property type="match status" value="1"/>
</dbReference>
<dbReference type="FunFam" id="3.40.50.720:FF:000924">
    <property type="entry name" value="GDP-mannose 4,6 dehydratase"/>
    <property type="match status" value="1"/>
</dbReference>
<evidence type="ECO:0000256" key="3">
    <source>
        <dbReference type="ARBA" id="ARBA00009263"/>
    </source>
</evidence>
<dbReference type="Gene3D" id="3.90.25.10">
    <property type="entry name" value="UDP-galactose 4-epimerase, domain 1"/>
    <property type="match status" value="1"/>
</dbReference>
<dbReference type="PANTHER" id="PTHR43715:SF1">
    <property type="entry name" value="GDP-MANNOSE 4,6 DEHYDRATASE"/>
    <property type="match status" value="1"/>
</dbReference>
<protein>
    <recommendedName>
        <fullName evidence="4 7">GDP-mannose 4,6-dehydratase</fullName>
        <ecNumber evidence="4 7">4.2.1.47</ecNumber>
    </recommendedName>
    <alternativeName>
        <fullName evidence="7">GDP-D-mannose dehydratase</fullName>
    </alternativeName>
</protein>
<evidence type="ECO:0000256" key="6">
    <source>
        <dbReference type="ARBA" id="ARBA00059383"/>
    </source>
</evidence>
<comment type="cofactor">
    <cofactor evidence="2 7">
        <name>NADP(+)</name>
        <dbReference type="ChEBI" id="CHEBI:58349"/>
    </cofactor>
</comment>
<evidence type="ECO:0000259" key="8">
    <source>
        <dbReference type="Pfam" id="PF16363"/>
    </source>
</evidence>
<evidence type="ECO:0000313" key="9">
    <source>
        <dbReference type="EMBL" id="TDX59249.1"/>
    </source>
</evidence>
<evidence type="ECO:0000256" key="4">
    <source>
        <dbReference type="ARBA" id="ARBA00011989"/>
    </source>
</evidence>
<dbReference type="InterPro" id="IPR036291">
    <property type="entry name" value="NAD(P)-bd_dom_sf"/>
</dbReference>
<feature type="domain" description="NAD(P)-binding" evidence="8">
    <location>
        <begin position="6"/>
        <end position="327"/>
    </location>
</feature>
<evidence type="ECO:0000313" key="10">
    <source>
        <dbReference type="Proteomes" id="UP000295832"/>
    </source>
</evidence>
<keyword evidence="5 7" id="KW-0456">Lyase</keyword>
<dbReference type="GO" id="GO:0042351">
    <property type="term" value="P:'de novo' GDP-L-fucose biosynthetic process"/>
    <property type="evidence" value="ECO:0007669"/>
    <property type="project" value="TreeGrafter"/>
</dbReference>
<comment type="caution">
    <text evidence="9">The sequence shown here is derived from an EMBL/GenBank/DDBJ whole genome shotgun (WGS) entry which is preliminary data.</text>
</comment>
<evidence type="ECO:0000256" key="7">
    <source>
        <dbReference type="HAMAP-Rule" id="MF_00955"/>
    </source>
</evidence>
<evidence type="ECO:0000256" key="2">
    <source>
        <dbReference type="ARBA" id="ARBA00001937"/>
    </source>
</evidence>
<dbReference type="EC" id="4.2.1.47" evidence="4 7"/>
<dbReference type="GO" id="GO:0008446">
    <property type="term" value="F:GDP-mannose 4,6-dehydratase activity"/>
    <property type="evidence" value="ECO:0007669"/>
    <property type="project" value="UniProtKB-UniRule"/>
</dbReference>
<sequence>MKKKALITGVNGQDGSYLAELLLEKGYEVYGLMRRKSKVSYGNVEHLKNDIEFIYGDMTDLISLINAMKISQADEVYNLAAQSFVGTSWEQPLATAEIDALGVTNMLEAIRTVKPEAKFYQASTSEMYGLVQEMPQTEDTPFYPRSPYGVAKLYGHWITKNYRESYQIFGCSGILFNHESERRGKEFVTRKITDAVARIKLGVQDRLELGNMDAKRDWGHAKDYVKAMWLMLQQDEADDYVVATGETHKVREFVELAFKHVGIDIEWRGEGVEEEGIDKATGKVVVAVNPKFFRPAEVDVLLGSPKKAEKKLNWEREISFEELVKRMVKADLKRVEKEVAFNTYMEEAAATKE</sequence>
<organism evidence="9 10">
    <name type="scientific">Orenia marismortui</name>
    <dbReference type="NCBI Taxonomy" id="46469"/>
    <lineage>
        <taxon>Bacteria</taxon>
        <taxon>Bacillati</taxon>
        <taxon>Bacillota</taxon>
        <taxon>Clostridia</taxon>
        <taxon>Halanaerobiales</taxon>
        <taxon>Halobacteroidaceae</taxon>
        <taxon>Orenia</taxon>
    </lineage>
</organism>
<dbReference type="SUPFAM" id="SSF51735">
    <property type="entry name" value="NAD(P)-binding Rossmann-fold domains"/>
    <property type="match status" value="1"/>
</dbReference>
<evidence type="ECO:0000256" key="5">
    <source>
        <dbReference type="ARBA" id="ARBA00023239"/>
    </source>
</evidence>
<gene>
    <name evidence="7" type="primary">gmd</name>
    <name evidence="9" type="ORF">C7959_101136</name>
</gene>
<comment type="similarity">
    <text evidence="3 7">Belongs to the NAD(P)-dependent epimerase/dehydratase family. GDP-mannose 4,6-dehydratase subfamily.</text>
</comment>
<reference evidence="9 10" key="1">
    <citation type="submission" date="2019-03" db="EMBL/GenBank/DDBJ databases">
        <title>Subsurface microbial communities from deep shales in Ohio and West Virginia, USA.</title>
        <authorList>
            <person name="Wrighton K."/>
        </authorList>
    </citation>
    <scope>NUCLEOTIDE SEQUENCE [LARGE SCALE GENOMIC DNA]</scope>
    <source>
        <strain evidence="9 10">MSL 6dP</strain>
    </source>
</reference>
<comment type="catalytic activity">
    <reaction evidence="1 7">
        <text>GDP-alpha-D-mannose = GDP-4-dehydro-alpha-D-rhamnose + H2O</text>
        <dbReference type="Rhea" id="RHEA:23820"/>
        <dbReference type="ChEBI" id="CHEBI:15377"/>
        <dbReference type="ChEBI" id="CHEBI:57527"/>
        <dbReference type="ChEBI" id="CHEBI:57964"/>
        <dbReference type="EC" id="4.2.1.47"/>
    </reaction>
</comment>
<proteinExistence type="inferred from homology"/>
<name>A0A4V3H038_9FIRM</name>
<dbReference type="PANTHER" id="PTHR43715">
    <property type="entry name" value="GDP-MANNOSE 4,6-DEHYDRATASE"/>
    <property type="match status" value="1"/>
</dbReference>